<proteinExistence type="predicted"/>
<feature type="non-terminal residue" evidence="2">
    <location>
        <position position="1"/>
    </location>
</feature>
<dbReference type="Proteomes" id="UP001341840">
    <property type="component" value="Unassembled WGS sequence"/>
</dbReference>
<gene>
    <name evidence="2" type="ORF">PIB30_097121</name>
</gene>
<name>A0ABU6ZV30_9FABA</name>
<evidence type="ECO:0000256" key="1">
    <source>
        <dbReference type="SAM" id="MobiDB-lite"/>
    </source>
</evidence>
<keyword evidence="3" id="KW-1185">Reference proteome</keyword>
<feature type="region of interest" description="Disordered" evidence="1">
    <location>
        <begin position="329"/>
        <end position="373"/>
    </location>
</feature>
<evidence type="ECO:0000313" key="2">
    <source>
        <dbReference type="EMBL" id="MED6225795.1"/>
    </source>
</evidence>
<comment type="caution">
    <text evidence="2">The sequence shown here is derived from an EMBL/GenBank/DDBJ whole genome shotgun (WGS) entry which is preliminary data.</text>
</comment>
<sequence>GEDEDIAANEVAAAQAGDVYLRWDRAGIEYERAPQRFHGYTTIATRGISLSLVTLQSTRSSFGGTVGGAFSNSRGVTSSRFMSLGGREPPRGSRSCFMRYGRRGRRMDGFLRTSLIDWLSFGAEKTSRGCSGPTRRTEPPRPVDRRALADPPPTSPLERGCEVFEWTHTRKKDRSWVDRCSHDCKEAFKEEKNRFEAERQAIIDTGGPESPPIDDEAIWLRISGGRQKGRIYGKGVVLVYSVALIIEDVDDDDTASGPPDVREQVTLLNRELSKQAEANCQRVVQDGAICEEKVRTLETALESQSQVVSQLRKAYSDMYNFLEQMRSGGSGSAAFTAMPPPPPPLPPARFSSPPPQTNRATSPSQHDDDPDYV</sequence>
<dbReference type="EMBL" id="JASCZI010274220">
    <property type="protein sequence ID" value="MED6225795.1"/>
    <property type="molecule type" value="Genomic_DNA"/>
</dbReference>
<feature type="region of interest" description="Disordered" evidence="1">
    <location>
        <begin position="125"/>
        <end position="156"/>
    </location>
</feature>
<feature type="compositionally biased region" description="Pro residues" evidence="1">
    <location>
        <begin position="338"/>
        <end position="356"/>
    </location>
</feature>
<organism evidence="2 3">
    <name type="scientific">Stylosanthes scabra</name>
    <dbReference type="NCBI Taxonomy" id="79078"/>
    <lineage>
        <taxon>Eukaryota</taxon>
        <taxon>Viridiplantae</taxon>
        <taxon>Streptophyta</taxon>
        <taxon>Embryophyta</taxon>
        <taxon>Tracheophyta</taxon>
        <taxon>Spermatophyta</taxon>
        <taxon>Magnoliopsida</taxon>
        <taxon>eudicotyledons</taxon>
        <taxon>Gunneridae</taxon>
        <taxon>Pentapetalae</taxon>
        <taxon>rosids</taxon>
        <taxon>fabids</taxon>
        <taxon>Fabales</taxon>
        <taxon>Fabaceae</taxon>
        <taxon>Papilionoideae</taxon>
        <taxon>50 kb inversion clade</taxon>
        <taxon>dalbergioids sensu lato</taxon>
        <taxon>Dalbergieae</taxon>
        <taxon>Pterocarpus clade</taxon>
        <taxon>Stylosanthes</taxon>
    </lineage>
</organism>
<accession>A0ABU6ZV30</accession>
<evidence type="ECO:0000313" key="3">
    <source>
        <dbReference type="Proteomes" id="UP001341840"/>
    </source>
</evidence>
<feature type="compositionally biased region" description="Basic and acidic residues" evidence="1">
    <location>
        <begin position="135"/>
        <end position="148"/>
    </location>
</feature>
<protein>
    <submittedName>
        <fullName evidence="2">Uncharacterized protein</fullName>
    </submittedName>
</protein>
<reference evidence="2 3" key="1">
    <citation type="journal article" date="2023" name="Plants (Basel)">
        <title>Bridging the Gap: Combining Genomics and Transcriptomics Approaches to Understand Stylosanthes scabra, an Orphan Legume from the Brazilian Caatinga.</title>
        <authorList>
            <person name="Ferreira-Neto J.R.C."/>
            <person name="da Silva M.D."/>
            <person name="Binneck E."/>
            <person name="de Melo N.F."/>
            <person name="da Silva R.H."/>
            <person name="de Melo A.L.T.M."/>
            <person name="Pandolfi V."/>
            <person name="Bustamante F.O."/>
            <person name="Brasileiro-Vidal A.C."/>
            <person name="Benko-Iseppon A.M."/>
        </authorList>
    </citation>
    <scope>NUCLEOTIDE SEQUENCE [LARGE SCALE GENOMIC DNA]</scope>
    <source>
        <tissue evidence="2">Leaves</tissue>
    </source>
</reference>